<proteinExistence type="predicted"/>
<dbReference type="Gene3D" id="2.10.60.10">
    <property type="entry name" value="CD59"/>
    <property type="match status" value="1"/>
</dbReference>
<organism evidence="2">
    <name type="scientific">Plethodon cinereus</name>
    <name type="common">red-backed salamander</name>
    <dbReference type="NCBI Taxonomy" id="141976"/>
    <lineage>
        <taxon>Eukaryota</taxon>
        <taxon>Metazoa</taxon>
        <taxon>Chordata</taxon>
        <taxon>Craniata</taxon>
        <taxon>Vertebrata</taxon>
        <taxon>Euteleostomi</taxon>
        <taxon>Amphibia</taxon>
        <taxon>Batrachia</taxon>
        <taxon>Caudata</taxon>
        <taxon>Salamandroidea</taxon>
        <taxon>Plethodontidae</taxon>
        <taxon>Plethodontinae</taxon>
        <taxon>Plethodon</taxon>
    </lineage>
</organism>
<evidence type="ECO:0000313" key="2">
    <source>
        <dbReference type="EMBL" id="AHL39271.1"/>
    </source>
</evidence>
<evidence type="ECO:0000256" key="1">
    <source>
        <dbReference type="SAM" id="SignalP"/>
    </source>
</evidence>
<feature type="chain" id="PRO_5004911686" evidence="1">
    <location>
        <begin position="20"/>
        <end position="86"/>
    </location>
</feature>
<gene>
    <name evidence="2" type="primary">PMF</name>
</gene>
<dbReference type="SUPFAM" id="SSF57302">
    <property type="entry name" value="Snake toxin-like"/>
    <property type="match status" value="1"/>
</dbReference>
<feature type="signal peptide" evidence="1">
    <location>
        <begin position="1"/>
        <end position="19"/>
    </location>
</feature>
<dbReference type="EMBL" id="KJ187097">
    <property type="protein sequence ID" value="AHL39271.1"/>
    <property type="molecule type" value="Genomic_DNA"/>
</dbReference>
<dbReference type="AlphaFoldDB" id="W8PW57"/>
<dbReference type="InterPro" id="IPR045860">
    <property type="entry name" value="Snake_toxin-like_sf"/>
</dbReference>
<accession>W8PW57</accession>
<reference evidence="2" key="1">
    <citation type="submission" date="2014-01" db="EMBL/GenBank/DDBJ databases">
        <title>Proteomic analyses of courtship pheromones in the redback salamander, Plethodon cinereus.</title>
        <authorList>
            <person name="Wilburn D.B."/>
            <person name="Bowen K.E."/>
            <person name="Feldhoff P.W."/>
            <person name="Feldhoff R.C."/>
        </authorList>
    </citation>
    <scope>NUCLEOTIDE SEQUENCE</scope>
    <source>
        <tissue evidence="2">Mental gland</tissue>
    </source>
</reference>
<name>W8PW57_9SALA</name>
<protein>
    <submittedName>
        <fullName evidence="2">PMF Class III-like B variant 1</fullName>
    </submittedName>
</protein>
<keyword evidence="1" id="KW-0732">Signal</keyword>
<sequence>MRTAALLVFLVVVVSLGEALQCHFFKEPYAERVADCEPEYDVCMHFKNPLEELKSCEARENCENMEFSLTRPEDILKCCTEDFCNA</sequence>